<keyword evidence="1" id="KW-0560">Oxidoreductase</keyword>
<dbReference type="PANTHER" id="PTHR35870">
    <property type="entry name" value="PROTEIN, PUTATIVE (AFU_ORTHOLOGUE AFUA_5G03330)-RELATED"/>
    <property type="match status" value="1"/>
</dbReference>
<dbReference type="InterPro" id="IPR025337">
    <property type="entry name" value="Questin_oxidase-like"/>
</dbReference>
<evidence type="ECO:0000313" key="3">
    <source>
        <dbReference type="EMBL" id="KJA22195.1"/>
    </source>
</evidence>
<protein>
    <submittedName>
        <fullName evidence="3">Uncharacterized protein</fullName>
    </submittedName>
</protein>
<dbReference type="OMA" id="HERWHIF"/>
<feature type="region of interest" description="Disordered" evidence="2">
    <location>
        <begin position="376"/>
        <end position="396"/>
    </location>
</feature>
<dbReference type="OrthoDB" id="10004862at2759"/>
<name>A0A0D2PQV1_HYPSF</name>
<evidence type="ECO:0000256" key="1">
    <source>
        <dbReference type="ARBA" id="ARBA00023002"/>
    </source>
</evidence>
<dbReference type="GO" id="GO:0016491">
    <property type="term" value="F:oxidoreductase activity"/>
    <property type="evidence" value="ECO:0007669"/>
    <property type="project" value="UniProtKB-KW"/>
</dbReference>
<organism evidence="3 4">
    <name type="scientific">Hypholoma sublateritium (strain FD-334 SS-4)</name>
    <dbReference type="NCBI Taxonomy" id="945553"/>
    <lineage>
        <taxon>Eukaryota</taxon>
        <taxon>Fungi</taxon>
        <taxon>Dikarya</taxon>
        <taxon>Basidiomycota</taxon>
        <taxon>Agaricomycotina</taxon>
        <taxon>Agaricomycetes</taxon>
        <taxon>Agaricomycetidae</taxon>
        <taxon>Agaricales</taxon>
        <taxon>Agaricineae</taxon>
        <taxon>Strophariaceae</taxon>
        <taxon>Hypholoma</taxon>
    </lineage>
</organism>
<gene>
    <name evidence="3" type="ORF">HYPSUDRAFT_139471</name>
</gene>
<dbReference type="STRING" id="945553.A0A0D2PQV1"/>
<accession>A0A0D2PQV1</accession>
<reference evidence="4" key="1">
    <citation type="submission" date="2014-04" db="EMBL/GenBank/DDBJ databases">
        <title>Evolutionary Origins and Diversification of the Mycorrhizal Mutualists.</title>
        <authorList>
            <consortium name="DOE Joint Genome Institute"/>
            <consortium name="Mycorrhizal Genomics Consortium"/>
            <person name="Kohler A."/>
            <person name="Kuo A."/>
            <person name="Nagy L.G."/>
            <person name="Floudas D."/>
            <person name="Copeland A."/>
            <person name="Barry K.W."/>
            <person name="Cichocki N."/>
            <person name="Veneault-Fourrey C."/>
            <person name="LaButti K."/>
            <person name="Lindquist E.A."/>
            <person name="Lipzen A."/>
            <person name="Lundell T."/>
            <person name="Morin E."/>
            <person name="Murat C."/>
            <person name="Riley R."/>
            <person name="Ohm R."/>
            <person name="Sun H."/>
            <person name="Tunlid A."/>
            <person name="Henrissat B."/>
            <person name="Grigoriev I.V."/>
            <person name="Hibbett D.S."/>
            <person name="Martin F."/>
        </authorList>
    </citation>
    <scope>NUCLEOTIDE SEQUENCE [LARGE SCALE GENOMIC DNA]</scope>
    <source>
        <strain evidence="4">FD-334 SS-4</strain>
    </source>
</reference>
<dbReference type="AlphaFoldDB" id="A0A0D2PQV1"/>
<keyword evidence="4" id="KW-1185">Reference proteome</keyword>
<dbReference type="Pfam" id="PF14027">
    <property type="entry name" value="Questin_oxidase"/>
    <property type="match status" value="1"/>
</dbReference>
<dbReference type="PANTHER" id="PTHR35870:SF1">
    <property type="entry name" value="PROTEIN, PUTATIVE (AFU_ORTHOLOGUE AFUA_5G03330)-RELATED"/>
    <property type="match status" value="1"/>
</dbReference>
<evidence type="ECO:0000256" key="2">
    <source>
        <dbReference type="SAM" id="MobiDB-lite"/>
    </source>
</evidence>
<evidence type="ECO:0000313" key="4">
    <source>
        <dbReference type="Proteomes" id="UP000054270"/>
    </source>
</evidence>
<sequence>MPSHIASDLFPVPSQHQVPNKEVILARPRPGVSVSSTTTLREALTDDHKRWHVYFNDKGFHNHTAHAVLTLWALGAESSIVKASYDDHATYQRAACESPAPITRATWKGHLGDEIYYTAYLRFFEGEVKTKSVSAILEEYIYSPHANFVGEPGREPHMATRFLEGLLHPIIHTGLGIEFGLPGVFAEGLAQTAVHRSDISKMAPPRWFETHGTADLASQFTKAVGLADKGPTRDVHAFSILARVLNDPKFRGIKQPQVPVPIYYRDFVEAHGDAIAKYVDEWTLDGDLDKKVHELLWVNALLYGVGGATNKHDFKPDFVLMHLVTSSLFISEVFVEVSRPSQVVLLRSYFASSLAWFIMRGNPPLDIAAFFGDPQTAHPHAPGPQPSPNDDAKPSAAAAEAVTPNGWNAILQSTLVHPDDHQAKIQRALSEFAIHFGLTPAGTFADTELEGAEFIDGSLFIRTAGLTLGKMGWVREGEAAKAWDMSGFYVA</sequence>
<dbReference type="EMBL" id="KN817552">
    <property type="protein sequence ID" value="KJA22195.1"/>
    <property type="molecule type" value="Genomic_DNA"/>
</dbReference>
<dbReference type="Proteomes" id="UP000054270">
    <property type="component" value="Unassembled WGS sequence"/>
</dbReference>
<proteinExistence type="predicted"/>